<dbReference type="HAMAP" id="MF_01416">
    <property type="entry name" value="ATP_synth_delta_bact"/>
    <property type="match status" value="1"/>
</dbReference>
<dbReference type="Gene3D" id="1.10.520.20">
    <property type="entry name" value="N-terminal domain of the delta subunit of the F1F0-ATP synthase"/>
    <property type="match status" value="1"/>
</dbReference>
<proteinExistence type="inferred from homology"/>
<keyword evidence="7" id="KW-0472">Membrane</keyword>
<evidence type="ECO:0000256" key="6">
    <source>
        <dbReference type="ARBA" id="ARBA00023078"/>
    </source>
</evidence>
<evidence type="ECO:0000256" key="7">
    <source>
        <dbReference type="ARBA" id="ARBA00023136"/>
    </source>
</evidence>
<evidence type="ECO:0000256" key="1">
    <source>
        <dbReference type="ARBA" id="ARBA00004370"/>
    </source>
</evidence>
<dbReference type="InterPro" id="IPR000711">
    <property type="entry name" value="ATPase_OSCP/dsu"/>
</dbReference>
<name>A0A0G4GFR5_VITBC</name>
<dbReference type="PRINTS" id="PR00125">
    <property type="entry name" value="ATPASEDELTA"/>
</dbReference>
<dbReference type="FunCoup" id="A0A0G4GFR5">
    <property type="interactions" value="314"/>
</dbReference>
<protein>
    <recommendedName>
        <fullName evidence="11">ATP synthase subunit O, mitochondrial</fullName>
    </recommendedName>
</protein>
<dbReference type="PhylomeDB" id="A0A0G4GFR5"/>
<dbReference type="OrthoDB" id="1262810at2759"/>
<dbReference type="AlphaFoldDB" id="A0A0G4GFR5"/>
<keyword evidence="5" id="KW-0406">Ion transport</keyword>
<evidence type="ECO:0000256" key="4">
    <source>
        <dbReference type="ARBA" id="ARBA00022781"/>
    </source>
</evidence>
<dbReference type="VEuPathDB" id="CryptoDB:Vbra_17642"/>
<evidence type="ECO:0008006" key="11">
    <source>
        <dbReference type="Google" id="ProtNLM"/>
    </source>
</evidence>
<keyword evidence="8" id="KW-0066">ATP synthesis</keyword>
<evidence type="ECO:0000256" key="2">
    <source>
        <dbReference type="ARBA" id="ARBA00007046"/>
    </source>
</evidence>
<dbReference type="EMBL" id="CDMY01000646">
    <property type="protein sequence ID" value="CEM28148.1"/>
    <property type="molecule type" value="Genomic_DNA"/>
</dbReference>
<dbReference type="Proteomes" id="UP000041254">
    <property type="component" value="Unassembled WGS sequence"/>
</dbReference>
<keyword evidence="6" id="KW-0793">Thylakoid</keyword>
<dbReference type="SUPFAM" id="SSF47928">
    <property type="entry name" value="N-terminal domain of the delta subunit of the F1F0-ATP synthase"/>
    <property type="match status" value="1"/>
</dbReference>
<dbReference type="NCBIfam" id="TIGR01145">
    <property type="entry name" value="ATP_synt_delta"/>
    <property type="match status" value="1"/>
</dbReference>
<accession>A0A0G4GFR5</accession>
<keyword evidence="3" id="KW-0813">Transport</keyword>
<dbReference type="Pfam" id="PF00213">
    <property type="entry name" value="OSCP"/>
    <property type="match status" value="1"/>
</dbReference>
<reference evidence="9 10" key="1">
    <citation type="submission" date="2014-11" db="EMBL/GenBank/DDBJ databases">
        <authorList>
            <person name="Zhu J."/>
            <person name="Qi W."/>
            <person name="Song R."/>
        </authorList>
    </citation>
    <scope>NUCLEOTIDE SEQUENCE [LARGE SCALE GENOMIC DNA]</scope>
</reference>
<organism evidence="9 10">
    <name type="scientific">Vitrella brassicaformis (strain CCMP3155)</name>
    <dbReference type="NCBI Taxonomy" id="1169540"/>
    <lineage>
        <taxon>Eukaryota</taxon>
        <taxon>Sar</taxon>
        <taxon>Alveolata</taxon>
        <taxon>Colpodellida</taxon>
        <taxon>Vitrellaceae</taxon>
        <taxon>Vitrella</taxon>
    </lineage>
</organism>
<evidence type="ECO:0000256" key="8">
    <source>
        <dbReference type="ARBA" id="ARBA00023310"/>
    </source>
</evidence>
<dbReference type="OMA" id="MVDNIQD"/>
<dbReference type="GO" id="GO:0046933">
    <property type="term" value="F:proton-transporting ATP synthase activity, rotational mechanism"/>
    <property type="evidence" value="ECO:0007669"/>
    <property type="project" value="InterPro"/>
</dbReference>
<keyword evidence="10" id="KW-1185">Reference proteome</keyword>
<gene>
    <name evidence="9" type="ORF">Vbra_17642</name>
</gene>
<dbReference type="GO" id="GO:0016020">
    <property type="term" value="C:membrane"/>
    <property type="evidence" value="ECO:0007669"/>
    <property type="project" value="UniProtKB-SubCell"/>
</dbReference>
<evidence type="ECO:0000256" key="5">
    <source>
        <dbReference type="ARBA" id="ARBA00023065"/>
    </source>
</evidence>
<evidence type="ECO:0000313" key="9">
    <source>
        <dbReference type="EMBL" id="CEM28148.1"/>
    </source>
</evidence>
<sequence length="216" mass="24082">MYRSALSRLSNGVASRRHLPAALRPAFTRGMADVDDKSLEGRYANALFQAASRKKILDKVFGDLEQIRDSIAESKEFKLFVETPGIPTDIKGTVFGSIAQKYQFQDVTVNFLKVLMENRRVGMLQKVIDVFEDFFRAHKGEVKCKVTSAKPLSAAESKEIEAALKKRAGKDAKLIMEWNTSPAIMGGLVVKLGDQVLDFSVQSKIERLQSQLMNPV</sequence>
<dbReference type="STRING" id="1169540.A0A0G4GFR5"/>
<comment type="similarity">
    <text evidence="2">Belongs to the ATPase delta chain family.</text>
</comment>
<dbReference type="InParanoid" id="A0A0G4GFR5"/>
<comment type="subcellular location">
    <subcellularLocation>
        <location evidence="1">Membrane</location>
    </subcellularLocation>
</comment>
<dbReference type="PANTHER" id="PTHR11910">
    <property type="entry name" value="ATP SYNTHASE DELTA CHAIN"/>
    <property type="match status" value="1"/>
</dbReference>
<keyword evidence="4" id="KW-0375">Hydrogen ion transport</keyword>
<dbReference type="InterPro" id="IPR026015">
    <property type="entry name" value="ATP_synth_OSCP/delta_N_sf"/>
</dbReference>
<evidence type="ECO:0000256" key="3">
    <source>
        <dbReference type="ARBA" id="ARBA00022448"/>
    </source>
</evidence>
<evidence type="ECO:0000313" key="10">
    <source>
        <dbReference type="Proteomes" id="UP000041254"/>
    </source>
</evidence>